<keyword evidence="3" id="KW-1185">Reference proteome</keyword>
<evidence type="ECO:0000313" key="3">
    <source>
        <dbReference type="Proteomes" id="UP000289152"/>
    </source>
</evidence>
<feature type="compositionally biased region" description="Low complexity" evidence="1">
    <location>
        <begin position="65"/>
        <end position="76"/>
    </location>
</feature>
<dbReference type="EMBL" id="SDIL01000172">
    <property type="protein sequence ID" value="RXK34939.1"/>
    <property type="molecule type" value="Genomic_DNA"/>
</dbReference>
<proteinExistence type="predicted"/>
<comment type="caution">
    <text evidence="2">The sequence shown here is derived from an EMBL/GenBank/DDBJ whole genome shotgun (WGS) entry which is preliminary data.</text>
</comment>
<accession>A0A4Q1B878</accession>
<dbReference type="OrthoDB" id="2564643at2759"/>
<sequence length="155" mass="16942">MSEPNLRNRQPPRPNSAASHRSQVSQSSTLDPSVAGSNTPRKLGLPGVKGTMGAIESPRRREFDSTISTPTSSTYPTRLDTQIVCHSTPSSHPTLFFSTMLRLPLSLSKSFDKTHRPPSPRPDFPVFRADPTLKTCFDTLPLAAKVSLKTLFGLP</sequence>
<dbReference type="InParanoid" id="A0A4Q1B878"/>
<organism evidence="2 3">
    <name type="scientific">Tremella mesenterica</name>
    <name type="common">Jelly fungus</name>
    <dbReference type="NCBI Taxonomy" id="5217"/>
    <lineage>
        <taxon>Eukaryota</taxon>
        <taxon>Fungi</taxon>
        <taxon>Dikarya</taxon>
        <taxon>Basidiomycota</taxon>
        <taxon>Agaricomycotina</taxon>
        <taxon>Tremellomycetes</taxon>
        <taxon>Tremellales</taxon>
        <taxon>Tremellaceae</taxon>
        <taxon>Tremella</taxon>
    </lineage>
</organism>
<protein>
    <submittedName>
        <fullName evidence="2">Uncharacterized protein</fullName>
    </submittedName>
</protein>
<name>A0A4Q1B878_TREME</name>
<evidence type="ECO:0000313" key="2">
    <source>
        <dbReference type="EMBL" id="RXK34939.1"/>
    </source>
</evidence>
<gene>
    <name evidence="2" type="ORF">M231_07810</name>
</gene>
<reference evidence="2 3" key="1">
    <citation type="submission" date="2016-06" db="EMBL/GenBank/DDBJ databases">
        <title>Evolution of pathogenesis and genome organization in the Tremellales.</title>
        <authorList>
            <person name="Cuomo C."/>
            <person name="Litvintseva A."/>
            <person name="Heitman J."/>
            <person name="Chen Y."/>
            <person name="Sun S."/>
            <person name="Springer D."/>
            <person name="Dromer F."/>
            <person name="Young S."/>
            <person name="Zeng Q."/>
            <person name="Chapman S."/>
            <person name="Gujja S."/>
            <person name="Saif S."/>
            <person name="Birren B."/>
        </authorList>
    </citation>
    <scope>NUCLEOTIDE SEQUENCE [LARGE SCALE GENOMIC DNA]</scope>
    <source>
        <strain evidence="2 3">ATCC 28783</strain>
    </source>
</reference>
<evidence type="ECO:0000256" key="1">
    <source>
        <dbReference type="SAM" id="MobiDB-lite"/>
    </source>
</evidence>
<dbReference type="Proteomes" id="UP000289152">
    <property type="component" value="Unassembled WGS sequence"/>
</dbReference>
<feature type="region of interest" description="Disordered" evidence="1">
    <location>
        <begin position="1"/>
        <end position="76"/>
    </location>
</feature>
<feature type="compositionally biased region" description="Polar residues" evidence="1">
    <location>
        <begin position="16"/>
        <end position="40"/>
    </location>
</feature>
<dbReference type="AlphaFoldDB" id="A0A4Q1B878"/>